<keyword evidence="1" id="KW-1133">Transmembrane helix</keyword>
<proteinExistence type="predicted"/>
<dbReference type="EMBL" id="JACXAF010000001">
    <property type="protein sequence ID" value="MBD1387985.1"/>
    <property type="molecule type" value="Genomic_DNA"/>
</dbReference>
<evidence type="ECO:0000256" key="1">
    <source>
        <dbReference type="SAM" id="Phobius"/>
    </source>
</evidence>
<keyword evidence="3" id="KW-1185">Reference proteome</keyword>
<gene>
    <name evidence="2" type="ORF">IC617_00945</name>
</gene>
<feature type="transmembrane region" description="Helical" evidence="1">
    <location>
        <begin position="152"/>
        <end position="170"/>
    </location>
</feature>
<dbReference type="AlphaFoldDB" id="A0A8J6R1N6"/>
<dbReference type="Proteomes" id="UP000638014">
    <property type="component" value="Unassembled WGS sequence"/>
</dbReference>
<dbReference type="Pfam" id="PF07314">
    <property type="entry name" value="Lit"/>
    <property type="match status" value="1"/>
</dbReference>
<organism evidence="2 3">
    <name type="scientific">Neiella litorisoli</name>
    <dbReference type="NCBI Taxonomy" id="2771431"/>
    <lineage>
        <taxon>Bacteria</taxon>
        <taxon>Pseudomonadati</taxon>
        <taxon>Pseudomonadota</taxon>
        <taxon>Gammaproteobacteria</taxon>
        <taxon>Alteromonadales</taxon>
        <taxon>Echinimonadaceae</taxon>
        <taxon>Neiella</taxon>
    </lineage>
</organism>
<evidence type="ECO:0000313" key="3">
    <source>
        <dbReference type="Proteomes" id="UP000638014"/>
    </source>
</evidence>
<name>A0A8J6R1N6_9GAMM</name>
<evidence type="ECO:0000313" key="2">
    <source>
        <dbReference type="EMBL" id="MBD1387985.1"/>
    </source>
</evidence>
<accession>A0A8J6R1N6</accession>
<keyword evidence="1" id="KW-0812">Transmembrane</keyword>
<dbReference type="InterPro" id="IPR010178">
    <property type="entry name" value="Lit"/>
</dbReference>
<sequence length="240" mass="28075">MVIIRVLIWLSMCLLLWVVAVGISYQANRLAHFGYPLWYELINIDGHIKRYAPLNKMKRKDFHLTDKSQHLLLFEQLNEAVHQQPEKLGDIQYTTNSGSKPWLTESEIIHLKDVHQLLRDCMVIWWLCLPLAMVLLWLYWQSRLQFPSVQTRRAVAAVILLAGVTGYWMVGFDDLYRLFHESVFPPQHQWYFDYHQSLMTTLLKAPDLFAIWAAQIGGLALIICIAALMAVQRRTKSKVR</sequence>
<feature type="transmembrane region" description="Helical" evidence="1">
    <location>
        <begin position="123"/>
        <end position="140"/>
    </location>
</feature>
<reference evidence="2" key="1">
    <citation type="submission" date="2020-09" db="EMBL/GenBank/DDBJ databases">
        <title>A novel bacterium of genus Neiella, isolated from South China Sea.</title>
        <authorList>
            <person name="Huang H."/>
            <person name="Mo K."/>
            <person name="Hu Y."/>
        </authorList>
    </citation>
    <scope>NUCLEOTIDE SEQUENCE</scope>
    <source>
        <strain evidence="2">HB171785</strain>
    </source>
</reference>
<feature type="transmembrane region" description="Helical" evidence="1">
    <location>
        <begin position="209"/>
        <end position="231"/>
    </location>
</feature>
<dbReference type="RefSeq" id="WP_191143105.1">
    <property type="nucleotide sequence ID" value="NZ_JACXAF010000001.1"/>
</dbReference>
<comment type="caution">
    <text evidence="2">The sequence shown here is derived from an EMBL/GenBank/DDBJ whole genome shotgun (WGS) entry which is preliminary data.</text>
</comment>
<protein>
    <submittedName>
        <fullName evidence="2">DUF1461 domain-containing protein</fullName>
    </submittedName>
</protein>
<keyword evidence="1" id="KW-0472">Membrane</keyword>